<comment type="caution">
    <text evidence="1">The sequence shown here is derived from an EMBL/GenBank/DDBJ whole genome shotgun (WGS) entry which is preliminary data.</text>
</comment>
<evidence type="ECO:0000313" key="2">
    <source>
        <dbReference type="Proteomes" id="UP001163603"/>
    </source>
</evidence>
<keyword evidence="2" id="KW-1185">Reference proteome</keyword>
<gene>
    <name evidence="1" type="ORF">Pint_11506</name>
</gene>
<organism evidence="1 2">
    <name type="scientific">Pistacia integerrima</name>
    <dbReference type="NCBI Taxonomy" id="434235"/>
    <lineage>
        <taxon>Eukaryota</taxon>
        <taxon>Viridiplantae</taxon>
        <taxon>Streptophyta</taxon>
        <taxon>Embryophyta</taxon>
        <taxon>Tracheophyta</taxon>
        <taxon>Spermatophyta</taxon>
        <taxon>Magnoliopsida</taxon>
        <taxon>eudicotyledons</taxon>
        <taxon>Gunneridae</taxon>
        <taxon>Pentapetalae</taxon>
        <taxon>rosids</taxon>
        <taxon>malvids</taxon>
        <taxon>Sapindales</taxon>
        <taxon>Anacardiaceae</taxon>
        <taxon>Pistacia</taxon>
    </lineage>
</organism>
<sequence>MLRPPMSRVVNMLAGDREVGPVTSKPSYLTDWDFKDTTNSFMKGDIVQPHRKEVTVKRIANTTMQLIFALKL</sequence>
<dbReference type="EMBL" id="CM047747">
    <property type="protein sequence ID" value="KAJ0018385.1"/>
    <property type="molecule type" value="Genomic_DNA"/>
</dbReference>
<dbReference type="Proteomes" id="UP001163603">
    <property type="component" value="Chromosome 12"/>
</dbReference>
<protein>
    <submittedName>
        <fullName evidence="1">Uncharacterized protein</fullName>
    </submittedName>
</protein>
<name>A0ACC0XJV1_9ROSI</name>
<reference evidence="2" key="1">
    <citation type="journal article" date="2023" name="G3 (Bethesda)">
        <title>Genome assembly and association tests identify interacting loci associated with vigor, precocity, and sex in interspecific pistachio rootstocks.</title>
        <authorList>
            <person name="Palmer W."/>
            <person name="Jacygrad E."/>
            <person name="Sagayaradj S."/>
            <person name="Cavanaugh K."/>
            <person name="Han R."/>
            <person name="Bertier L."/>
            <person name="Beede B."/>
            <person name="Kafkas S."/>
            <person name="Golino D."/>
            <person name="Preece J."/>
            <person name="Michelmore R."/>
        </authorList>
    </citation>
    <scope>NUCLEOTIDE SEQUENCE [LARGE SCALE GENOMIC DNA]</scope>
</reference>
<proteinExistence type="predicted"/>
<evidence type="ECO:0000313" key="1">
    <source>
        <dbReference type="EMBL" id="KAJ0018385.1"/>
    </source>
</evidence>
<accession>A0ACC0XJV1</accession>